<reference evidence="9" key="1">
    <citation type="submission" date="2019-11" db="EMBL/GenBank/DDBJ databases">
        <title>Isolation and characterization of a novel species in the genus Sulfuriferula.</title>
        <authorList>
            <person name="Mochizuki J."/>
            <person name="Kojima H."/>
            <person name="Fukui M."/>
        </authorList>
    </citation>
    <scope>NUCLEOTIDE SEQUENCE [LARGE SCALE GENOMIC DNA]</scope>
    <source>
        <strain evidence="9">SGTM</strain>
    </source>
</reference>
<keyword evidence="2" id="KW-0479">Metal-binding</keyword>
<dbReference type="RefSeq" id="WP_162084781.1">
    <property type="nucleotide sequence ID" value="NZ_AP021881.1"/>
</dbReference>
<gene>
    <name evidence="8" type="ORF">SFSGTM_16500</name>
</gene>
<evidence type="ECO:0000259" key="7">
    <source>
        <dbReference type="PROSITE" id="PS51387"/>
    </source>
</evidence>
<evidence type="ECO:0000256" key="2">
    <source>
        <dbReference type="ARBA" id="ARBA00022723"/>
    </source>
</evidence>
<dbReference type="InterPro" id="IPR016166">
    <property type="entry name" value="FAD-bd_PCMH"/>
</dbReference>
<evidence type="ECO:0000256" key="1">
    <source>
        <dbReference type="ARBA" id="ARBA00022630"/>
    </source>
</evidence>
<feature type="domain" description="FAD-binding PCMH-type" evidence="7">
    <location>
        <begin position="190"/>
        <end position="367"/>
    </location>
</feature>
<dbReference type="PANTHER" id="PTHR45444:SF3">
    <property type="entry name" value="XANTHINE DEHYDROGENASE"/>
    <property type="match status" value="1"/>
</dbReference>
<dbReference type="SUPFAM" id="SSF56176">
    <property type="entry name" value="FAD-binding/transporter-associated domain-like"/>
    <property type="match status" value="1"/>
</dbReference>
<feature type="domain" description="2Fe-2S ferredoxin-type" evidence="6">
    <location>
        <begin position="6"/>
        <end position="91"/>
    </location>
</feature>
<dbReference type="InterPro" id="IPR014307">
    <property type="entry name" value="Xanthine_DH_ssu"/>
</dbReference>
<organism evidence="8 9">
    <name type="scientific">Sulfuriferula nivalis</name>
    <dbReference type="NCBI Taxonomy" id="2675298"/>
    <lineage>
        <taxon>Bacteria</taxon>
        <taxon>Pseudomonadati</taxon>
        <taxon>Pseudomonadota</taxon>
        <taxon>Betaproteobacteria</taxon>
        <taxon>Nitrosomonadales</taxon>
        <taxon>Sulfuricellaceae</taxon>
        <taxon>Sulfuriferula</taxon>
    </lineage>
</organism>
<dbReference type="Pfam" id="PF00941">
    <property type="entry name" value="FAD_binding_5"/>
    <property type="match status" value="1"/>
</dbReference>
<dbReference type="Pfam" id="PF03450">
    <property type="entry name" value="CO_deh_flav_C"/>
    <property type="match status" value="1"/>
</dbReference>
<dbReference type="InterPro" id="IPR005107">
    <property type="entry name" value="CO_DH_flav_C"/>
</dbReference>
<keyword evidence="5" id="KW-0408">Iron</keyword>
<dbReference type="AlphaFoldDB" id="A0A809S9H9"/>
<proteinExistence type="predicted"/>
<keyword evidence="4" id="KW-0560">Oxidoreductase</keyword>
<keyword evidence="9" id="KW-1185">Reference proteome</keyword>
<dbReference type="InterPro" id="IPR036318">
    <property type="entry name" value="FAD-bd_PCMH-like_sf"/>
</dbReference>
<dbReference type="InterPro" id="IPR012675">
    <property type="entry name" value="Beta-grasp_dom_sf"/>
</dbReference>
<dbReference type="Gene3D" id="1.10.150.120">
    <property type="entry name" value="[2Fe-2S]-binding domain"/>
    <property type="match status" value="1"/>
</dbReference>
<dbReference type="Pfam" id="PF01799">
    <property type="entry name" value="Fer2_2"/>
    <property type="match status" value="1"/>
</dbReference>
<keyword evidence="1" id="KW-0285">Flavoprotein</keyword>
<dbReference type="NCBIfam" id="TIGR02963">
    <property type="entry name" value="xanthine_xdhA"/>
    <property type="match status" value="1"/>
</dbReference>
<dbReference type="Proteomes" id="UP000463939">
    <property type="component" value="Chromosome"/>
</dbReference>
<dbReference type="SUPFAM" id="SSF54292">
    <property type="entry name" value="2Fe-2S ferredoxin-like"/>
    <property type="match status" value="1"/>
</dbReference>
<dbReference type="PANTHER" id="PTHR45444">
    <property type="entry name" value="XANTHINE DEHYDROGENASE"/>
    <property type="match status" value="1"/>
</dbReference>
<dbReference type="InterPro" id="IPR002888">
    <property type="entry name" value="2Fe-2S-bd"/>
</dbReference>
<evidence type="ECO:0000313" key="8">
    <source>
        <dbReference type="EMBL" id="BBP00942.1"/>
    </source>
</evidence>
<dbReference type="GO" id="GO:0005506">
    <property type="term" value="F:iron ion binding"/>
    <property type="evidence" value="ECO:0007669"/>
    <property type="project" value="InterPro"/>
</dbReference>
<dbReference type="InterPro" id="IPR036010">
    <property type="entry name" value="2Fe-2S_ferredoxin-like_sf"/>
</dbReference>
<accession>A0A809S9H9</accession>
<dbReference type="PROSITE" id="PS51085">
    <property type="entry name" value="2FE2S_FER_2"/>
    <property type="match status" value="1"/>
</dbReference>
<dbReference type="InterPro" id="IPR036884">
    <property type="entry name" value="2Fe-2S-bd_dom_sf"/>
</dbReference>
<dbReference type="Gene3D" id="3.30.43.10">
    <property type="entry name" value="Uridine Diphospho-n-acetylenolpyruvylglucosamine Reductase, domain 2"/>
    <property type="match status" value="1"/>
</dbReference>
<evidence type="ECO:0000259" key="6">
    <source>
        <dbReference type="PROSITE" id="PS51085"/>
    </source>
</evidence>
<dbReference type="InterPro" id="IPR002346">
    <property type="entry name" value="Mopterin_DH_FAD-bd"/>
</dbReference>
<dbReference type="EMBL" id="AP021881">
    <property type="protein sequence ID" value="BBP00942.1"/>
    <property type="molecule type" value="Genomic_DNA"/>
</dbReference>
<dbReference type="InterPro" id="IPR012175">
    <property type="entry name" value="Xanth_DH_ssu_bac"/>
</dbReference>
<evidence type="ECO:0000256" key="5">
    <source>
        <dbReference type="ARBA" id="ARBA00023004"/>
    </source>
</evidence>
<dbReference type="SMART" id="SM01092">
    <property type="entry name" value="CO_deh_flav_C"/>
    <property type="match status" value="1"/>
</dbReference>
<dbReference type="Gene3D" id="3.30.465.10">
    <property type="match status" value="1"/>
</dbReference>
<dbReference type="Gene3D" id="3.30.390.50">
    <property type="entry name" value="CO dehydrogenase flavoprotein, C-terminal domain"/>
    <property type="match status" value="1"/>
</dbReference>
<name>A0A809S9H9_9PROT</name>
<dbReference type="Pfam" id="PF00111">
    <property type="entry name" value="Fer2"/>
    <property type="match status" value="1"/>
</dbReference>
<dbReference type="KEGG" id="sniv:SFSGTM_16500"/>
<evidence type="ECO:0000256" key="4">
    <source>
        <dbReference type="ARBA" id="ARBA00023002"/>
    </source>
</evidence>
<dbReference type="GO" id="GO:0071949">
    <property type="term" value="F:FAD binding"/>
    <property type="evidence" value="ECO:0007669"/>
    <property type="project" value="InterPro"/>
</dbReference>
<dbReference type="SUPFAM" id="SSF47741">
    <property type="entry name" value="CO dehydrogenase ISP C-domain like"/>
    <property type="match status" value="1"/>
</dbReference>
<dbReference type="InterPro" id="IPR016167">
    <property type="entry name" value="FAD-bd_PCMH_sub1"/>
</dbReference>
<dbReference type="InterPro" id="IPR036683">
    <property type="entry name" value="CO_DH_flav_C_dom_sf"/>
</dbReference>
<dbReference type="CDD" id="cd00207">
    <property type="entry name" value="fer2"/>
    <property type="match status" value="1"/>
</dbReference>
<dbReference type="InterPro" id="IPR016169">
    <property type="entry name" value="FAD-bd_PCMH_sub2"/>
</dbReference>
<dbReference type="SUPFAM" id="SSF55447">
    <property type="entry name" value="CO dehydrogenase flavoprotein C-terminal domain-like"/>
    <property type="match status" value="1"/>
</dbReference>
<dbReference type="PROSITE" id="PS51387">
    <property type="entry name" value="FAD_PCMH"/>
    <property type="match status" value="1"/>
</dbReference>
<dbReference type="InterPro" id="IPR006058">
    <property type="entry name" value="2Fe2S_fd_BS"/>
</dbReference>
<dbReference type="GO" id="GO:0051537">
    <property type="term" value="F:2 iron, 2 sulfur cluster binding"/>
    <property type="evidence" value="ECO:0007669"/>
    <property type="project" value="InterPro"/>
</dbReference>
<dbReference type="GO" id="GO:0004854">
    <property type="term" value="F:xanthine dehydrogenase activity"/>
    <property type="evidence" value="ECO:0007669"/>
    <property type="project" value="InterPro"/>
</dbReference>
<dbReference type="PIRSF" id="PIRSF036557">
    <property type="entry name" value="XdhA_RC"/>
    <property type="match status" value="1"/>
</dbReference>
<dbReference type="InterPro" id="IPR001041">
    <property type="entry name" value="2Fe-2S_ferredoxin-type"/>
</dbReference>
<protein>
    <submittedName>
        <fullName evidence="8">Xanthine dehydrogenase small subunit</fullName>
    </submittedName>
</protein>
<keyword evidence="3" id="KW-0274">FAD</keyword>
<evidence type="ECO:0000256" key="3">
    <source>
        <dbReference type="ARBA" id="ARBA00022827"/>
    </source>
</evidence>
<dbReference type="PROSITE" id="PS00197">
    <property type="entry name" value="2FE2S_FER_1"/>
    <property type="match status" value="1"/>
</dbReference>
<dbReference type="Gene3D" id="3.10.20.30">
    <property type="match status" value="1"/>
</dbReference>
<evidence type="ECO:0000313" key="9">
    <source>
        <dbReference type="Proteomes" id="UP000463939"/>
    </source>
</evidence>
<dbReference type="InterPro" id="IPR016208">
    <property type="entry name" value="Ald_Oxase/xanthine_DH-like"/>
</dbReference>
<sequence>MTINQHTIKFMLDDAMVEVADAAPATTLLQYLRDTLGRCGTKEGCAEGDCGACTVVLGELEGDEIVYHAVNSCVRFLPTVDGKQVITVESLAEKDQPLHPVQQAMVDHHASQCGFCTPGFVMSLFDVYLNQPDAERQQVVDALAGNLCRCTGYRPIIDAGCSLNQYAAPKRWSRVDAQSAERKQQLSAIQRTQALDTHNGFYAPQSLAELAQRYVQTPDALLLAGGTDIGLWVTKQLRVLPEMIYLGEVAELKQIRVSATTLEIGAAVSLTDAYAGLVQHYPMLEELSLRFASPPIRNSGTLCGNLANGSPIGDSMPILIALGAMLKLRRGDVVRELALEDFYLGYQKKALQPGEFIEAVSVPLPVAGRLVAVYKISKRSDQDISAVCGAYAFDIVDGQIKTARIAYGGMAATPKRATHAEAVLTDKDWSLASITTAMDELSNDYTPLSDMRASADYRLTVAKNLLKRFYLEQATPLCRIKQLDGVAS</sequence>